<dbReference type="Proteomes" id="UP000323142">
    <property type="component" value="Unassembled WGS sequence"/>
</dbReference>
<evidence type="ECO:0000259" key="1">
    <source>
        <dbReference type="Pfam" id="PF21834"/>
    </source>
</evidence>
<reference evidence="2 3" key="1">
    <citation type="submission" date="2019-09" db="EMBL/GenBank/DDBJ databases">
        <title>Salinarimonas rosea gen. nov., sp. nov., a new member of the a-2 subgroup of the Proteobacteria.</title>
        <authorList>
            <person name="Liu J."/>
        </authorList>
    </citation>
    <scope>NUCLEOTIDE SEQUENCE [LARGE SCALE GENOMIC DNA]</scope>
    <source>
        <strain evidence="2 3">BN140002</strain>
    </source>
</reference>
<dbReference type="InterPro" id="IPR054189">
    <property type="entry name" value="DUF6894"/>
</dbReference>
<comment type="caution">
    <text evidence="2">The sequence shown here is derived from an EMBL/GenBank/DDBJ whole genome shotgun (WGS) entry which is preliminary data.</text>
</comment>
<dbReference type="RefSeq" id="WP_149814994.1">
    <property type="nucleotide sequence ID" value="NZ_VUOA01000001.1"/>
</dbReference>
<feature type="domain" description="DUF6894" evidence="1">
    <location>
        <begin position="3"/>
        <end position="68"/>
    </location>
</feature>
<protein>
    <recommendedName>
        <fullName evidence="1">DUF6894 domain-containing protein</fullName>
    </recommendedName>
</protein>
<dbReference type="Pfam" id="PF21834">
    <property type="entry name" value="DUF6894"/>
    <property type="match status" value="1"/>
</dbReference>
<dbReference type="EMBL" id="VUOA01000001">
    <property type="protein sequence ID" value="KAA2244338.1"/>
    <property type="molecule type" value="Genomic_DNA"/>
</dbReference>
<gene>
    <name evidence="2" type="ORF">F0L46_00115</name>
</gene>
<organism evidence="2 3">
    <name type="scientific">Salinarimonas soli</name>
    <dbReference type="NCBI Taxonomy" id="1638099"/>
    <lineage>
        <taxon>Bacteria</taxon>
        <taxon>Pseudomonadati</taxon>
        <taxon>Pseudomonadota</taxon>
        <taxon>Alphaproteobacteria</taxon>
        <taxon>Hyphomicrobiales</taxon>
        <taxon>Salinarimonadaceae</taxon>
        <taxon>Salinarimonas</taxon>
    </lineage>
</organism>
<accession>A0A5B2W091</accession>
<dbReference type="AlphaFoldDB" id="A0A5B2W091"/>
<keyword evidence="3" id="KW-1185">Reference proteome</keyword>
<evidence type="ECO:0000313" key="3">
    <source>
        <dbReference type="Proteomes" id="UP000323142"/>
    </source>
</evidence>
<evidence type="ECO:0000313" key="2">
    <source>
        <dbReference type="EMBL" id="KAA2244338.1"/>
    </source>
</evidence>
<sequence length="78" mass="8586">MARFFFDVVDGDDAFEDAEGVELPDVQAARNTAVNALHELTRSLLRGYDNRTVVIRVRTADGMPVLAVGLMATVRYGE</sequence>
<proteinExistence type="predicted"/>
<name>A0A5B2W091_9HYPH</name>
<reference evidence="2 3" key="2">
    <citation type="submission" date="2019-09" db="EMBL/GenBank/DDBJ databases">
        <authorList>
            <person name="Jin C."/>
        </authorList>
    </citation>
    <scope>NUCLEOTIDE SEQUENCE [LARGE SCALE GENOMIC DNA]</scope>
    <source>
        <strain evidence="2 3">BN140002</strain>
    </source>
</reference>